<dbReference type="EMBL" id="UZAD01004739">
    <property type="protein sequence ID" value="VDN87092.1"/>
    <property type="molecule type" value="Genomic_DNA"/>
</dbReference>
<organism evidence="4">
    <name type="scientific">Brugia pahangi</name>
    <name type="common">Filarial nematode worm</name>
    <dbReference type="NCBI Taxonomy" id="6280"/>
    <lineage>
        <taxon>Eukaryota</taxon>
        <taxon>Metazoa</taxon>
        <taxon>Ecdysozoa</taxon>
        <taxon>Nematoda</taxon>
        <taxon>Chromadorea</taxon>
        <taxon>Rhabditida</taxon>
        <taxon>Spirurina</taxon>
        <taxon>Spiruromorpha</taxon>
        <taxon>Filarioidea</taxon>
        <taxon>Onchocercidae</taxon>
        <taxon>Brugia</taxon>
    </lineage>
</organism>
<dbReference type="Proteomes" id="UP000278627">
    <property type="component" value="Unassembled WGS sequence"/>
</dbReference>
<keyword evidence="1" id="KW-0175">Coiled coil</keyword>
<protein>
    <submittedName>
        <fullName evidence="4">Myosin_tail_1 domain-containing protein</fullName>
    </submittedName>
</protein>
<sequence length="186" mass="21973">MVIRYTKVLVKYDALKKDTEAKITWGNNALADARRKFEEEIKQQEIKHNDLKQSLKMEEMRTQEAEHEAKSCRLKIIDLEEELNVLRIQTDKQRSVDEQVRLLREELKQARNKISAQAADLEKAEIDADVGRLAEADRSSRETIDELEEEVRSLQEKLKILEIDEEKQSKRLLVTEQELMRNQENR</sequence>
<accession>A0A0N4TCK5</accession>
<dbReference type="WBParaSite" id="BPAG_0000594301-mRNA-1">
    <property type="protein sequence ID" value="BPAG_0000594301-mRNA-1"/>
    <property type="gene ID" value="BPAG_0000594301"/>
</dbReference>
<dbReference type="STRING" id="6280.A0A0N4TCK5"/>
<evidence type="ECO:0000256" key="1">
    <source>
        <dbReference type="SAM" id="Coils"/>
    </source>
</evidence>
<proteinExistence type="predicted"/>
<gene>
    <name evidence="2" type="ORF">BPAG_LOCUS5906</name>
</gene>
<evidence type="ECO:0000313" key="3">
    <source>
        <dbReference type="Proteomes" id="UP000278627"/>
    </source>
</evidence>
<dbReference type="AlphaFoldDB" id="A0A0N4TCK5"/>
<reference evidence="4" key="1">
    <citation type="submission" date="2017-02" db="UniProtKB">
        <authorList>
            <consortium name="WormBaseParasite"/>
        </authorList>
    </citation>
    <scope>IDENTIFICATION</scope>
</reference>
<feature type="coiled-coil region" evidence="1">
    <location>
        <begin position="27"/>
        <end position="171"/>
    </location>
</feature>
<name>A0A0N4TCK5_BRUPA</name>
<evidence type="ECO:0000313" key="4">
    <source>
        <dbReference type="WBParaSite" id="BPAG_0000594301-mRNA-1"/>
    </source>
</evidence>
<keyword evidence="3" id="KW-1185">Reference proteome</keyword>
<reference evidence="2 3" key="2">
    <citation type="submission" date="2018-11" db="EMBL/GenBank/DDBJ databases">
        <authorList>
            <consortium name="Pathogen Informatics"/>
        </authorList>
    </citation>
    <scope>NUCLEOTIDE SEQUENCE [LARGE SCALE GENOMIC DNA]</scope>
</reference>
<evidence type="ECO:0000313" key="2">
    <source>
        <dbReference type="EMBL" id="VDN87092.1"/>
    </source>
</evidence>